<reference evidence="2" key="1">
    <citation type="submission" date="2023-06" db="EMBL/GenBank/DDBJ databases">
        <title>Genome-scale phylogeny and comparative genomics of the fungal order Sordariales.</title>
        <authorList>
            <consortium name="Lawrence Berkeley National Laboratory"/>
            <person name="Hensen N."/>
            <person name="Bonometti L."/>
            <person name="Westerberg I."/>
            <person name="Brannstrom I.O."/>
            <person name="Guillou S."/>
            <person name="Cros-Aarteil S."/>
            <person name="Calhoun S."/>
            <person name="Haridas S."/>
            <person name="Kuo A."/>
            <person name="Mondo S."/>
            <person name="Pangilinan J."/>
            <person name="Riley R."/>
            <person name="Labutti K."/>
            <person name="Andreopoulos B."/>
            <person name="Lipzen A."/>
            <person name="Chen C."/>
            <person name="Yanf M."/>
            <person name="Daum C."/>
            <person name="Ng V."/>
            <person name="Clum A."/>
            <person name="Steindorff A."/>
            <person name="Ohm R."/>
            <person name="Martin F."/>
            <person name="Silar P."/>
            <person name="Natvig D."/>
            <person name="Lalanne C."/>
            <person name="Gautier V."/>
            <person name="Ament-Velasquez S.L."/>
            <person name="Kruys A."/>
            <person name="Hutchinson M.I."/>
            <person name="Powell A.J."/>
            <person name="Barry K."/>
            <person name="Miller A.N."/>
            <person name="Grigoriev I.V."/>
            <person name="Debuchy R."/>
            <person name="Gladieux P."/>
            <person name="Thoren M.H."/>
            <person name="Johannesson H."/>
        </authorList>
    </citation>
    <scope>NUCLEOTIDE SEQUENCE</scope>
    <source>
        <strain evidence="2">CBS 606.72</strain>
    </source>
</reference>
<evidence type="ECO:0000313" key="2">
    <source>
        <dbReference type="EMBL" id="KAK0624405.1"/>
    </source>
</evidence>
<sequence length="95" mass="10609">MSGPSAEMGMWHRACCLDDCGMKPFWVLNLSVGQVSRLVAWRCQVTVLRVWSKPFIGFLILVSAFYKAYLLYGKSIIIVWPPGLGRGVMVGLSQN</sequence>
<organism evidence="2 3">
    <name type="scientific">Immersiella caudata</name>
    <dbReference type="NCBI Taxonomy" id="314043"/>
    <lineage>
        <taxon>Eukaryota</taxon>
        <taxon>Fungi</taxon>
        <taxon>Dikarya</taxon>
        <taxon>Ascomycota</taxon>
        <taxon>Pezizomycotina</taxon>
        <taxon>Sordariomycetes</taxon>
        <taxon>Sordariomycetidae</taxon>
        <taxon>Sordariales</taxon>
        <taxon>Lasiosphaeriaceae</taxon>
        <taxon>Immersiella</taxon>
    </lineage>
</organism>
<protein>
    <submittedName>
        <fullName evidence="2">Uncharacterized protein</fullName>
    </submittedName>
</protein>
<gene>
    <name evidence="2" type="ORF">B0T14DRAFT_195952</name>
</gene>
<keyword evidence="3" id="KW-1185">Reference proteome</keyword>
<feature type="transmembrane region" description="Helical" evidence="1">
    <location>
        <begin position="55"/>
        <end position="72"/>
    </location>
</feature>
<evidence type="ECO:0000256" key="1">
    <source>
        <dbReference type="SAM" id="Phobius"/>
    </source>
</evidence>
<evidence type="ECO:0000313" key="3">
    <source>
        <dbReference type="Proteomes" id="UP001175000"/>
    </source>
</evidence>
<dbReference type="EMBL" id="JAULSU010000003">
    <property type="protein sequence ID" value="KAK0624405.1"/>
    <property type="molecule type" value="Genomic_DNA"/>
</dbReference>
<comment type="caution">
    <text evidence="2">The sequence shown here is derived from an EMBL/GenBank/DDBJ whole genome shotgun (WGS) entry which is preliminary data.</text>
</comment>
<dbReference type="Proteomes" id="UP001175000">
    <property type="component" value="Unassembled WGS sequence"/>
</dbReference>
<name>A0AA39X042_9PEZI</name>
<dbReference type="AlphaFoldDB" id="A0AA39X042"/>
<keyword evidence="1" id="KW-0812">Transmembrane</keyword>
<keyword evidence="1" id="KW-0472">Membrane</keyword>
<accession>A0AA39X042</accession>
<proteinExistence type="predicted"/>
<keyword evidence="1" id="KW-1133">Transmembrane helix</keyword>